<feature type="compositionally biased region" description="Basic and acidic residues" evidence="6">
    <location>
        <begin position="354"/>
        <end position="363"/>
    </location>
</feature>
<keyword evidence="1" id="KW-0343">GTPase activation</keyword>
<evidence type="ECO:0000256" key="5">
    <source>
        <dbReference type="PROSITE-ProRule" id="PRU00288"/>
    </source>
</evidence>
<dbReference type="PRINTS" id="PR00405">
    <property type="entry name" value="REVINTRACTNG"/>
</dbReference>
<reference evidence="8 9" key="1">
    <citation type="submission" date="2016-07" db="EMBL/GenBank/DDBJ databases">
        <title>Pervasive Adenine N6-methylation of Active Genes in Fungi.</title>
        <authorList>
            <consortium name="DOE Joint Genome Institute"/>
            <person name="Mondo S.J."/>
            <person name="Dannebaum R.O."/>
            <person name="Kuo R.C."/>
            <person name="Labutti K."/>
            <person name="Haridas S."/>
            <person name="Kuo A."/>
            <person name="Salamov A."/>
            <person name="Ahrendt S.R."/>
            <person name="Lipzen A."/>
            <person name="Sullivan W."/>
            <person name="Andreopoulos W.B."/>
            <person name="Clum A."/>
            <person name="Lindquist E."/>
            <person name="Daum C."/>
            <person name="Ramamoorthy G.K."/>
            <person name="Gryganskyi A."/>
            <person name="Culley D."/>
            <person name="Magnuson J.K."/>
            <person name="James T.Y."/>
            <person name="O'Malley M.A."/>
            <person name="Stajich J.E."/>
            <person name="Spatafora J.W."/>
            <person name="Visel A."/>
            <person name="Grigoriev I.V."/>
        </authorList>
    </citation>
    <scope>NUCLEOTIDE SEQUENCE [LARGE SCALE GENOMIC DNA]</scope>
    <source>
        <strain evidence="8 9">NRRL 3301</strain>
    </source>
</reference>
<dbReference type="AlphaFoldDB" id="A0A1X2GML2"/>
<feature type="region of interest" description="Disordered" evidence="6">
    <location>
        <begin position="205"/>
        <end position="379"/>
    </location>
</feature>
<feature type="compositionally biased region" description="Low complexity" evidence="6">
    <location>
        <begin position="230"/>
        <end position="245"/>
    </location>
</feature>
<evidence type="ECO:0000256" key="6">
    <source>
        <dbReference type="SAM" id="MobiDB-lite"/>
    </source>
</evidence>
<evidence type="ECO:0000259" key="7">
    <source>
        <dbReference type="PROSITE" id="PS50115"/>
    </source>
</evidence>
<dbReference type="CDD" id="cd08831">
    <property type="entry name" value="ArfGap_ArfGap2_3_like"/>
    <property type="match status" value="1"/>
</dbReference>
<dbReference type="InterPro" id="IPR001164">
    <property type="entry name" value="ArfGAP_dom"/>
</dbReference>
<feature type="domain" description="Arf-GAP" evidence="7">
    <location>
        <begin position="10"/>
        <end position="126"/>
    </location>
</feature>
<dbReference type="InterPro" id="IPR037278">
    <property type="entry name" value="ARFGAP/RecO"/>
</dbReference>
<keyword evidence="4" id="KW-0862">Zinc</keyword>
<dbReference type="GO" id="GO:0005096">
    <property type="term" value="F:GTPase activator activity"/>
    <property type="evidence" value="ECO:0007669"/>
    <property type="project" value="UniProtKB-KW"/>
</dbReference>
<dbReference type="OrthoDB" id="983479at2759"/>
<dbReference type="GO" id="GO:0048205">
    <property type="term" value="P:COPI coating of Golgi vesicle"/>
    <property type="evidence" value="ECO:0007669"/>
    <property type="project" value="TreeGrafter"/>
</dbReference>
<keyword evidence="9" id="KW-1185">Reference proteome</keyword>
<proteinExistence type="predicted"/>
<gene>
    <name evidence="8" type="ORF">DM01DRAFT_1406471</name>
</gene>
<dbReference type="SUPFAM" id="SSF57863">
    <property type="entry name" value="ArfGap/RecO-like zinc finger"/>
    <property type="match status" value="1"/>
</dbReference>
<organism evidence="8 9">
    <name type="scientific">Hesseltinella vesiculosa</name>
    <dbReference type="NCBI Taxonomy" id="101127"/>
    <lineage>
        <taxon>Eukaryota</taxon>
        <taxon>Fungi</taxon>
        <taxon>Fungi incertae sedis</taxon>
        <taxon>Mucoromycota</taxon>
        <taxon>Mucoromycotina</taxon>
        <taxon>Mucoromycetes</taxon>
        <taxon>Mucorales</taxon>
        <taxon>Cunninghamellaceae</taxon>
        <taxon>Hesseltinella</taxon>
    </lineage>
</organism>
<evidence type="ECO:0000256" key="1">
    <source>
        <dbReference type="ARBA" id="ARBA00022468"/>
    </source>
</evidence>
<dbReference type="InterPro" id="IPR038508">
    <property type="entry name" value="ArfGAP_dom_sf"/>
</dbReference>
<dbReference type="Proteomes" id="UP000242146">
    <property type="component" value="Unassembled WGS sequence"/>
</dbReference>
<dbReference type="PROSITE" id="PS50115">
    <property type="entry name" value="ARFGAP"/>
    <property type="match status" value="1"/>
</dbReference>
<comment type="caution">
    <text evidence="8">The sequence shown here is derived from an EMBL/GenBank/DDBJ whole genome shotgun (WGS) entry which is preliminary data.</text>
</comment>
<sequence length="467" mass="51045">MTSVSKQEAQDALKSIIQKSKHNKVCFDCLARGPTWASVDFGVFICQDCAAAHRNLGVHITFVKSTLLDSWTFPQLEKMKYGGNQAASEALGSRNMPTDIHQKYTSRRAQQYKEHLAKRAAKATRPTTISSDPPPMIDLHATMMPVEAATTTMDLLSLDEPVPTSTPDLLIDASSASNLPDLLVDVGSTAPISYYDLLSDQPSSLFSSAPPAAPAVANPDDTFFDKWDTPAEAAPQQQATPPLNQVRPKRREKRQNQGTSSKLGVRRIQQDVFQSQTTDALAKREPIQERPTPADTISNKNPPAPVPASSRWDFASDESKTPQASNASKHGALDIQDDRLGMAASRYSQSDSSASREAKKDQQADNDSSVTDARDRFGDAKAISSDQYFGKQRMDDSPANLSGFHGASSISSDQYFHREPKHKNGISRPSGTNTSPLKKKLLQAANKGVSKVTGIKEARHLTFYYSY</sequence>
<dbReference type="Pfam" id="PF01412">
    <property type="entry name" value="ArfGap"/>
    <property type="match status" value="1"/>
</dbReference>
<dbReference type="Gene3D" id="1.10.220.150">
    <property type="entry name" value="Arf GTPase activating protein"/>
    <property type="match status" value="1"/>
</dbReference>
<keyword evidence="2" id="KW-0479">Metal-binding</keyword>
<dbReference type="SMART" id="SM00105">
    <property type="entry name" value="ArfGap"/>
    <property type="match status" value="1"/>
</dbReference>
<dbReference type="PANTHER" id="PTHR45686:SF4">
    <property type="entry name" value="ADP-RIBOSYLATION FACTOR GTPASE ACTIVATING PROTEIN 3, ISOFORM H"/>
    <property type="match status" value="1"/>
</dbReference>
<dbReference type="STRING" id="101127.A0A1X2GML2"/>
<name>A0A1X2GML2_9FUNG</name>
<keyword evidence="3 5" id="KW-0863">Zinc-finger</keyword>
<feature type="compositionally biased region" description="Low complexity" evidence="6">
    <location>
        <begin position="343"/>
        <end position="353"/>
    </location>
</feature>
<accession>A0A1X2GML2</accession>
<evidence type="ECO:0000256" key="4">
    <source>
        <dbReference type="ARBA" id="ARBA00022833"/>
    </source>
</evidence>
<protein>
    <submittedName>
        <fullName evidence="8">ArfGap-domain-containing protein</fullName>
    </submittedName>
</protein>
<evidence type="ECO:0000256" key="2">
    <source>
        <dbReference type="ARBA" id="ARBA00022723"/>
    </source>
</evidence>
<evidence type="ECO:0000256" key="3">
    <source>
        <dbReference type="ARBA" id="ARBA00022771"/>
    </source>
</evidence>
<dbReference type="GO" id="GO:0008270">
    <property type="term" value="F:zinc ion binding"/>
    <property type="evidence" value="ECO:0007669"/>
    <property type="project" value="UniProtKB-KW"/>
</dbReference>
<evidence type="ECO:0000313" key="8">
    <source>
        <dbReference type="EMBL" id="ORX57047.1"/>
    </source>
</evidence>
<feature type="compositionally biased region" description="Low complexity" evidence="6">
    <location>
        <begin position="205"/>
        <end position="219"/>
    </location>
</feature>
<dbReference type="GO" id="GO:0000139">
    <property type="term" value="C:Golgi membrane"/>
    <property type="evidence" value="ECO:0007669"/>
    <property type="project" value="GOC"/>
</dbReference>
<dbReference type="PANTHER" id="PTHR45686">
    <property type="entry name" value="ADP-RIBOSYLATION FACTOR GTPASE ACTIVATING PROTEIN 3, ISOFORM H-RELATED"/>
    <property type="match status" value="1"/>
</dbReference>
<evidence type="ECO:0000313" key="9">
    <source>
        <dbReference type="Proteomes" id="UP000242146"/>
    </source>
</evidence>
<dbReference type="EMBL" id="MCGT01000009">
    <property type="protein sequence ID" value="ORX57047.1"/>
    <property type="molecule type" value="Genomic_DNA"/>
</dbReference>